<proteinExistence type="inferred from homology"/>
<keyword evidence="3" id="KW-0238">DNA-binding</keyword>
<dbReference type="InterPro" id="IPR011010">
    <property type="entry name" value="DNA_brk_join_enz"/>
</dbReference>
<evidence type="ECO:0000256" key="2">
    <source>
        <dbReference type="ARBA" id="ARBA00022908"/>
    </source>
</evidence>
<evidence type="ECO:0000313" key="8">
    <source>
        <dbReference type="Proteomes" id="UP000266113"/>
    </source>
</evidence>
<keyword evidence="4" id="KW-0233">DNA recombination</keyword>
<evidence type="ECO:0000259" key="6">
    <source>
        <dbReference type="PROSITE" id="PS51898"/>
    </source>
</evidence>
<dbReference type="GO" id="GO:0003677">
    <property type="term" value="F:DNA binding"/>
    <property type="evidence" value="ECO:0007669"/>
    <property type="project" value="UniProtKB-KW"/>
</dbReference>
<evidence type="ECO:0000256" key="4">
    <source>
        <dbReference type="ARBA" id="ARBA00023172"/>
    </source>
</evidence>
<accession>A0A398DPI0</accession>
<comment type="caution">
    <text evidence="7">The sequence shown here is derived from an EMBL/GenBank/DDBJ whole genome shotgun (WGS) entry which is preliminary data.</text>
</comment>
<dbReference type="Gene3D" id="1.10.150.130">
    <property type="match status" value="1"/>
</dbReference>
<dbReference type="CDD" id="cd01189">
    <property type="entry name" value="INT_ICEBs1_C_like"/>
    <property type="match status" value="1"/>
</dbReference>
<evidence type="ECO:0000256" key="5">
    <source>
        <dbReference type="SAM" id="MobiDB-lite"/>
    </source>
</evidence>
<dbReference type="AlphaFoldDB" id="A0A398DPI0"/>
<keyword evidence="8" id="KW-1185">Reference proteome</keyword>
<dbReference type="Pfam" id="PF00589">
    <property type="entry name" value="Phage_integrase"/>
    <property type="match status" value="1"/>
</dbReference>
<dbReference type="EMBL" id="QXIY01000043">
    <property type="protein sequence ID" value="RIE15889.1"/>
    <property type="molecule type" value="Genomic_DNA"/>
</dbReference>
<dbReference type="GO" id="GO:0015074">
    <property type="term" value="P:DNA integration"/>
    <property type="evidence" value="ECO:0007669"/>
    <property type="project" value="UniProtKB-KW"/>
</dbReference>
<dbReference type="GO" id="GO:0006310">
    <property type="term" value="P:DNA recombination"/>
    <property type="evidence" value="ECO:0007669"/>
    <property type="project" value="UniProtKB-KW"/>
</dbReference>
<name>A0A398DPI0_9BACT</name>
<comment type="similarity">
    <text evidence="1">Belongs to the 'phage' integrase family.</text>
</comment>
<feature type="compositionally biased region" description="Basic and acidic residues" evidence="5">
    <location>
        <begin position="1"/>
        <end position="15"/>
    </location>
</feature>
<dbReference type="InterPro" id="IPR010998">
    <property type="entry name" value="Integrase_recombinase_N"/>
</dbReference>
<sequence length="482" mass="53974">MLEVTRSTEAHDRAAQRGAADAKPTSRAPQRWLAALSPVLSVRLVSLLEVFTRAMVFPQSHARRERPMQGHIRKRSKGSWEYIIDIGPHPAQRCSACHRRFWVERRPKGECPKCGGRLTETEERRRQTKAGFATRKEAQVAMNKTLVAVEEHTYVAPTHLSLRNYLTNEWLPAIESTIRASTFRSYKQHVECHICPHIGSVQMQKLSGSAINALYAKLAVSGKRDAKTGLSALSIRHTHATLHRALKDAVRWERTTRNPADAADPPRVAGGGHEMKTWDARQLAAFLTATRSDRLGGLWHLLAMTGMRRGEALGLPWEDVDLEAGRISVRRALIPNGKVVVVSEPKTARGRRSIALDPETILVLREQAARQLSDQQRKGNEWRDTGLVFTKEDGEAWHPEVASRFFRQAVRRVALPTIRLHDLRHTHATLALRAGIHPKVVSERLGHATISITLDTYSHAIPAMQEEAAARIAELVFSCDTA</sequence>
<dbReference type="SUPFAM" id="SSF56349">
    <property type="entry name" value="DNA breaking-rejoining enzymes"/>
    <property type="match status" value="1"/>
</dbReference>
<dbReference type="Gene3D" id="1.10.443.10">
    <property type="entry name" value="Intergrase catalytic core"/>
    <property type="match status" value="1"/>
</dbReference>
<feature type="region of interest" description="Disordered" evidence="5">
    <location>
        <begin position="1"/>
        <end position="28"/>
    </location>
</feature>
<evidence type="ECO:0000313" key="7">
    <source>
        <dbReference type="EMBL" id="RIE15889.1"/>
    </source>
</evidence>
<evidence type="ECO:0000256" key="1">
    <source>
        <dbReference type="ARBA" id="ARBA00008857"/>
    </source>
</evidence>
<dbReference type="PROSITE" id="PS51898">
    <property type="entry name" value="TYR_RECOMBINASE"/>
    <property type="match status" value="1"/>
</dbReference>
<gene>
    <name evidence="7" type="ORF">SMC1_09345</name>
</gene>
<feature type="domain" description="Tyr recombinase" evidence="6">
    <location>
        <begin position="273"/>
        <end position="470"/>
    </location>
</feature>
<organism evidence="7 8">
    <name type="scientific">Candidatus Cryosericum septentrionale</name>
    <dbReference type="NCBI Taxonomy" id="2290913"/>
    <lineage>
        <taxon>Bacteria</taxon>
        <taxon>Pseudomonadati</taxon>
        <taxon>Caldisericota/Cryosericota group</taxon>
        <taxon>Candidatus Cryosericota</taxon>
        <taxon>Candidatus Cryosericia</taxon>
        <taxon>Candidatus Cryosericales</taxon>
        <taxon>Candidatus Cryosericaceae</taxon>
        <taxon>Candidatus Cryosericum</taxon>
    </lineage>
</organism>
<dbReference type="Proteomes" id="UP000266113">
    <property type="component" value="Unassembled WGS sequence"/>
</dbReference>
<dbReference type="OrthoDB" id="9803188at2"/>
<dbReference type="InterPro" id="IPR050090">
    <property type="entry name" value="Tyrosine_recombinase_XerCD"/>
</dbReference>
<dbReference type="Pfam" id="PF14659">
    <property type="entry name" value="Phage_int_SAM_3"/>
    <property type="match status" value="1"/>
</dbReference>
<keyword evidence="2" id="KW-0229">DNA integration</keyword>
<dbReference type="InterPro" id="IPR002104">
    <property type="entry name" value="Integrase_catalytic"/>
</dbReference>
<dbReference type="PANTHER" id="PTHR30349:SF41">
    <property type="entry name" value="INTEGRASE_RECOMBINASE PROTEIN MJ0367-RELATED"/>
    <property type="match status" value="1"/>
</dbReference>
<dbReference type="PANTHER" id="PTHR30349">
    <property type="entry name" value="PHAGE INTEGRASE-RELATED"/>
    <property type="match status" value="1"/>
</dbReference>
<evidence type="ECO:0000256" key="3">
    <source>
        <dbReference type="ARBA" id="ARBA00023125"/>
    </source>
</evidence>
<dbReference type="InterPro" id="IPR013762">
    <property type="entry name" value="Integrase-like_cat_sf"/>
</dbReference>
<reference evidence="7 8" key="1">
    <citation type="submission" date="2018-09" db="EMBL/GenBank/DDBJ databases">
        <title>Discovery and Ecogenomic Context for Candidatus Cryosericales, a Global Caldiserica Order Active in Thawing Permafrost.</title>
        <authorList>
            <person name="Martinez M.A."/>
            <person name="Woodcroft B.J."/>
            <person name="Ignacio Espinoza J.C."/>
            <person name="Zayed A."/>
            <person name="Singleton C.M."/>
            <person name="Boyd J."/>
            <person name="Li Y.-F."/>
            <person name="Purvine S."/>
            <person name="Maughan H."/>
            <person name="Hodgkins S.B."/>
            <person name="Anderson D."/>
            <person name="Sederholm M."/>
            <person name="Temperton B."/>
            <person name="Saleska S.R."/>
            <person name="Tyson G.W."/>
            <person name="Rich V.I."/>
        </authorList>
    </citation>
    <scope>NUCLEOTIDE SEQUENCE [LARGE SCALE GENOMIC DNA]</scope>
    <source>
        <strain evidence="7 8">SMC1</strain>
    </source>
</reference>
<protein>
    <submittedName>
        <fullName evidence="7">Site-specific integrase</fullName>
    </submittedName>
</protein>
<dbReference type="InterPro" id="IPR004107">
    <property type="entry name" value="Integrase_SAM-like_N"/>
</dbReference>